<dbReference type="Pfam" id="PF00933">
    <property type="entry name" value="Glyco_hydro_3"/>
    <property type="match status" value="1"/>
</dbReference>
<dbReference type="InterPro" id="IPR012338">
    <property type="entry name" value="Beta-lactam/transpept-like"/>
</dbReference>
<evidence type="ECO:0000256" key="6">
    <source>
        <dbReference type="SAM" id="SignalP"/>
    </source>
</evidence>
<protein>
    <recommendedName>
        <fullName evidence="3">beta-N-acetylhexosaminidase</fullName>
        <ecNumber evidence="3">3.2.1.52</ecNumber>
    </recommendedName>
</protein>
<dbReference type="InterPro" id="IPR019800">
    <property type="entry name" value="Glyco_hydro_3_AS"/>
</dbReference>
<dbReference type="GO" id="GO:0005975">
    <property type="term" value="P:carbohydrate metabolic process"/>
    <property type="evidence" value="ECO:0007669"/>
    <property type="project" value="InterPro"/>
</dbReference>
<reference evidence="10" key="1">
    <citation type="submission" date="2017-06" db="EMBL/GenBank/DDBJ databases">
        <title>Capnocytophaga spp. assemblies.</title>
        <authorList>
            <person name="Gulvik C.A."/>
        </authorList>
    </citation>
    <scope>NUCLEOTIDE SEQUENCE [LARGE SCALE GENOMIC DNA]</scope>
    <source>
        <strain evidence="10">H6253</strain>
    </source>
</reference>
<gene>
    <name evidence="9" type="ORF">CGC53_07980</name>
</gene>
<evidence type="ECO:0000259" key="7">
    <source>
        <dbReference type="Pfam" id="PF00144"/>
    </source>
</evidence>
<evidence type="ECO:0000256" key="3">
    <source>
        <dbReference type="ARBA" id="ARBA00012663"/>
    </source>
</evidence>
<dbReference type="Pfam" id="PF00144">
    <property type="entry name" value="Beta-lactamase"/>
    <property type="match status" value="1"/>
</dbReference>
<evidence type="ECO:0000313" key="9">
    <source>
        <dbReference type="EMBL" id="ATA82284.1"/>
    </source>
</evidence>
<dbReference type="InterPro" id="IPR017853">
    <property type="entry name" value="GH"/>
</dbReference>
<sequence length="970" mass="109147">MKKQHLLIAVCWVLATFIGRAQSPLVMTNKAKEQEQWVENTYKQMTLDEKIGQLFMVSLFSSHIGTKRAEEVKDWIKKYYIGGIIFSKGGPKRQVKLTNEYQPLSKIPLFMAMDAEWGLAMRLDSTFAYPWNMTMGAVKDNSLIERAGKRIGQHCKQIGMQFNFAPDIDINTNPANPIIGNRSFGEDKENVAQKGLAFTRGMQSVGVLGSAKHFPGHGDTAKDSHKTLPTINFTAKRLEEVELYPFRALSKSVASVMVGHLNVPALEPKNGLPSSLSKTIITDLLKKKMGYEGLIFTDALGMKGVSEYLPIGEVEVEAFLAGNDILLMPSNLPKGFEAMKKAYQSKRISEERLAHSVKKILMAKYKVGLTTFTPIDEATVSKELHTTEDDLLTEAIFENALTVAQNKNQIIPLKQLDKQKIAYVKFGNDSGWTFYSTLKKYADVALIEPKNEAQLYEAIESYTTIIIGLHKPDKTPWDAYNFSENELKWLEHIAKKKKTILTVFTRPYAMLNVKHIHSLEGIVFAYQNHKVAQEKAAQLLFGAIEGKGVLPVSAHPDLPAGTSVETPKIGRLAYGLPESVGLSSDKLKTIDSIAQEAIDQKMTPGMQILVAKKGKIVYRKNFGTLDYNPAHKVNDHTIYDLASLTKILATLPELMRLYTKGDFRPNDTFEDLLPRLKDTNKGGMTMKEVLSHYAQFQSWIPFFNQTLDKNKKPLPEFYSTTPSDSFPTQVAKDLYLREGFTDSIYKRIDDSNLIKDKKYLYSDLPYYYFKLFIEKKTKKPLQEAVQKHFYRELGAYQLTYLPLERFPITNIAPAEDEKTFRGQELRGYVHDQGAALLGGVGGHAGLFGTADDVAKMMQMYLQKGYYGGTWYLQPQAIQLFNTCNYCTEGNRRGLGFDKPQLGKAGPTCGCVPMESFGHTGFTGTFAWADPINEIVIVFLSNRTYPSAENKLLINKLIRQRVQEVVYKAGL</sequence>
<evidence type="ECO:0000256" key="1">
    <source>
        <dbReference type="ARBA" id="ARBA00001231"/>
    </source>
</evidence>
<evidence type="ECO:0000256" key="5">
    <source>
        <dbReference type="ARBA" id="ARBA00023295"/>
    </source>
</evidence>
<feature type="chain" id="PRO_5013146032" description="beta-N-acetylhexosaminidase" evidence="6">
    <location>
        <begin position="22"/>
        <end position="970"/>
    </location>
</feature>
<dbReference type="PANTHER" id="PTHR30480">
    <property type="entry name" value="BETA-HEXOSAMINIDASE-RELATED"/>
    <property type="match status" value="1"/>
</dbReference>
<accession>A0A250FAY9</accession>
<dbReference type="SUPFAM" id="SSF51445">
    <property type="entry name" value="(Trans)glycosidases"/>
    <property type="match status" value="1"/>
</dbReference>
<dbReference type="EC" id="3.2.1.52" evidence="3"/>
<dbReference type="InterPro" id="IPR001466">
    <property type="entry name" value="Beta-lactam-related"/>
</dbReference>
<evidence type="ECO:0000256" key="2">
    <source>
        <dbReference type="ARBA" id="ARBA00005336"/>
    </source>
</evidence>
<dbReference type="AlphaFoldDB" id="A0A250FAY9"/>
<dbReference type="Gene3D" id="3.40.710.10">
    <property type="entry name" value="DD-peptidase/beta-lactamase superfamily"/>
    <property type="match status" value="1"/>
</dbReference>
<dbReference type="GO" id="GO:0004563">
    <property type="term" value="F:beta-N-acetylhexosaminidase activity"/>
    <property type="evidence" value="ECO:0007669"/>
    <property type="project" value="UniProtKB-EC"/>
</dbReference>
<keyword evidence="5" id="KW-0326">Glycosidase</keyword>
<proteinExistence type="inferred from homology"/>
<organism evidence="9 10">
    <name type="scientific">Capnocytophaga leadbetteri</name>
    <dbReference type="NCBI Taxonomy" id="327575"/>
    <lineage>
        <taxon>Bacteria</taxon>
        <taxon>Pseudomonadati</taxon>
        <taxon>Bacteroidota</taxon>
        <taxon>Flavobacteriia</taxon>
        <taxon>Flavobacteriales</taxon>
        <taxon>Flavobacteriaceae</taxon>
        <taxon>Capnocytophaga</taxon>
    </lineage>
</organism>
<dbReference type="KEGG" id="clk:CGC53_07980"/>
<dbReference type="EMBL" id="CP022384">
    <property type="protein sequence ID" value="ATA82284.1"/>
    <property type="molecule type" value="Genomic_DNA"/>
</dbReference>
<dbReference type="PROSITE" id="PS00775">
    <property type="entry name" value="GLYCOSYL_HYDROL_F3"/>
    <property type="match status" value="1"/>
</dbReference>
<dbReference type="InterPro" id="IPR050226">
    <property type="entry name" value="NagZ_Beta-hexosaminidase"/>
</dbReference>
<comment type="similarity">
    <text evidence="2">Belongs to the glycosyl hydrolase 3 family.</text>
</comment>
<dbReference type="InterPro" id="IPR036962">
    <property type="entry name" value="Glyco_hydro_3_N_sf"/>
</dbReference>
<dbReference type="Gene3D" id="3.20.20.300">
    <property type="entry name" value="Glycoside hydrolase, family 3, N-terminal domain"/>
    <property type="match status" value="1"/>
</dbReference>
<keyword evidence="6" id="KW-0732">Signal</keyword>
<evidence type="ECO:0000313" key="10">
    <source>
        <dbReference type="Proteomes" id="UP000217276"/>
    </source>
</evidence>
<dbReference type="PANTHER" id="PTHR30480:SF13">
    <property type="entry name" value="BETA-HEXOSAMINIDASE"/>
    <property type="match status" value="1"/>
</dbReference>
<feature type="domain" description="Glycoside hydrolase family 3 N-terminal" evidence="8">
    <location>
        <begin position="46"/>
        <end position="361"/>
    </location>
</feature>
<keyword evidence="10" id="KW-1185">Reference proteome</keyword>
<feature type="domain" description="Beta-lactamase-related" evidence="7">
    <location>
        <begin position="594"/>
        <end position="948"/>
    </location>
</feature>
<dbReference type="Proteomes" id="UP000217276">
    <property type="component" value="Chromosome"/>
</dbReference>
<keyword evidence="4" id="KW-0378">Hydrolase</keyword>
<dbReference type="RefSeq" id="WP_095914315.1">
    <property type="nucleotide sequence ID" value="NZ_CP022384.1"/>
</dbReference>
<feature type="signal peptide" evidence="6">
    <location>
        <begin position="1"/>
        <end position="21"/>
    </location>
</feature>
<evidence type="ECO:0000259" key="8">
    <source>
        <dbReference type="Pfam" id="PF00933"/>
    </source>
</evidence>
<name>A0A250FAY9_9FLAO</name>
<dbReference type="GO" id="GO:0009254">
    <property type="term" value="P:peptidoglycan turnover"/>
    <property type="evidence" value="ECO:0007669"/>
    <property type="project" value="TreeGrafter"/>
</dbReference>
<comment type="catalytic activity">
    <reaction evidence="1">
        <text>Hydrolysis of terminal non-reducing N-acetyl-D-hexosamine residues in N-acetyl-beta-D-hexosaminides.</text>
        <dbReference type="EC" id="3.2.1.52"/>
    </reaction>
</comment>
<evidence type="ECO:0000256" key="4">
    <source>
        <dbReference type="ARBA" id="ARBA00022801"/>
    </source>
</evidence>
<dbReference type="InterPro" id="IPR001764">
    <property type="entry name" value="Glyco_hydro_3_N"/>
</dbReference>
<dbReference type="SUPFAM" id="SSF56601">
    <property type="entry name" value="beta-lactamase/transpeptidase-like"/>
    <property type="match status" value="1"/>
</dbReference>